<evidence type="ECO:0000313" key="1">
    <source>
        <dbReference type="EMBL" id="CAD8539491.1"/>
    </source>
</evidence>
<name>A0A7S0J325_9EUKA</name>
<proteinExistence type="predicted"/>
<dbReference type="EMBL" id="HBER01029407">
    <property type="protein sequence ID" value="CAD8539491.1"/>
    <property type="molecule type" value="Transcribed_RNA"/>
</dbReference>
<gene>
    <name evidence="1" type="ORF">CLEP1334_LOCUS14774</name>
</gene>
<sequence length="307" mass="33784">MAVTQWSTSPLLPAWTVAAWQRDFERVGPATSDELRVFYVQTSSLFSDCRVPRARPLSLRNASSLDDYSADDLAWLAEAHGFAGGTRLASLGAGTAAAAGRWVGKLTWHHVLTDYQNICANPSDLWPRWVNGTDRSNDFGAIELIHSEPPARMLHEHAYPIDRPVVQYEQWRALTPQGADECSLVWPHSAAAPMALLVVVGNYFAYARDRPVHGSPVHGCDLKQVLQSRSLSLQQKRAFFDTELSFGTATRGMVGAVRLTITQSTLPFREGHRLGDEELCRPGAPRPTAAPQISGTEHLCRAILSVC</sequence>
<accession>A0A7S0J325</accession>
<protein>
    <submittedName>
        <fullName evidence="1">Uncharacterized protein</fullName>
    </submittedName>
</protein>
<organism evidence="1">
    <name type="scientific">Calcidiscus leptoporus</name>
    <dbReference type="NCBI Taxonomy" id="127549"/>
    <lineage>
        <taxon>Eukaryota</taxon>
        <taxon>Haptista</taxon>
        <taxon>Haptophyta</taxon>
        <taxon>Prymnesiophyceae</taxon>
        <taxon>Coccolithales</taxon>
        <taxon>Calcidiscaceae</taxon>
        <taxon>Calcidiscus</taxon>
    </lineage>
</organism>
<dbReference type="AlphaFoldDB" id="A0A7S0J325"/>
<reference evidence="1" key="1">
    <citation type="submission" date="2021-01" db="EMBL/GenBank/DDBJ databases">
        <authorList>
            <person name="Corre E."/>
            <person name="Pelletier E."/>
            <person name="Niang G."/>
            <person name="Scheremetjew M."/>
            <person name="Finn R."/>
            <person name="Kale V."/>
            <person name="Holt S."/>
            <person name="Cochrane G."/>
            <person name="Meng A."/>
            <person name="Brown T."/>
            <person name="Cohen L."/>
        </authorList>
    </citation>
    <scope>NUCLEOTIDE SEQUENCE</scope>
    <source>
        <strain evidence="1">RCC1130</strain>
    </source>
</reference>